<proteinExistence type="predicted"/>
<reference evidence="2 3" key="1">
    <citation type="journal article" date="2019" name="Sci. Rep.">
        <title>Orb-weaving spider Araneus ventricosus genome elucidates the spidroin gene catalogue.</title>
        <authorList>
            <person name="Kono N."/>
            <person name="Nakamura H."/>
            <person name="Ohtoshi R."/>
            <person name="Moran D.A.P."/>
            <person name="Shinohara A."/>
            <person name="Yoshida Y."/>
            <person name="Fujiwara M."/>
            <person name="Mori M."/>
            <person name="Tomita M."/>
            <person name="Arakawa K."/>
        </authorList>
    </citation>
    <scope>NUCLEOTIDE SEQUENCE [LARGE SCALE GENOMIC DNA]</scope>
</reference>
<feature type="region of interest" description="Disordered" evidence="1">
    <location>
        <begin position="63"/>
        <end position="87"/>
    </location>
</feature>
<dbReference type="EMBL" id="BGPR01006456">
    <property type="protein sequence ID" value="GBN19149.1"/>
    <property type="molecule type" value="Genomic_DNA"/>
</dbReference>
<keyword evidence="3" id="KW-1185">Reference proteome</keyword>
<organism evidence="2 3">
    <name type="scientific">Araneus ventricosus</name>
    <name type="common">Orbweaver spider</name>
    <name type="synonym">Epeira ventricosa</name>
    <dbReference type="NCBI Taxonomy" id="182803"/>
    <lineage>
        <taxon>Eukaryota</taxon>
        <taxon>Metazoa</taxon>
        <taxon>Ecdysozoa</taxon>
        <taxon>Arthropoda</taxon>
        <taxon>Chelicerata</taxon>
        <taxon>Arachnida</taxon>
        <taxon>Araneae</taxon>
        <taxon>Araneomorphae</taxon>
        <taxon>Entelegynae</taxon>
        <taxon>Araneoidea</taxon>
        <taxon>Araneidae</taxon>
        <taxon>Araneus</taxon>
    </lineage>
</organism>
<feature type="compositionally biased region" description="Basic residues" evidence="1">
    <location>
        <begin position="113"/>
        <end position="123"/>
    </location>
</feature>
<dbReference type="AlphaFoldDB" id="A0A4Y2LXG0"/>
<evidence type="ECO:0000313" key="3">
    <source>
        <dbReference type="Proteomes" id="UP000499080"/>
    </source>
</evidence>
<dbReference type="Proteomes" id="UP000499080">
    <property type="component" value="Unassembled WGS sequence"/>
</dbReference>
<protein>
    <submittedName>
        <fullName evidence="2">Uncharacterized protein</fullName>
    </submittedName>
</protein>
<sequence>MCQVFFFSEFSRNPNFPESKQRSAGNSDSEVSFVVALSHGRFRCVSAKGLHLLNPLIPKTIEIKGPQNTGTSSSSIRDKGNSLSTSKTTMTADILRIVRKFHSSPSTSERSTLTKKARAAGVK</sequence>
<gene>
    <name evidence="2" type="ORF">AVEN_163613_1</name>
</gene>
<evidence type="ECO:0000256" key="1">
    <source>
        <dbReference type="SAM" id="MobiDB-lite"/>
    </source>
</evidence>
<accession>A0A4Y2LXG0</accession>
<name>A0A4Y2LXG0_ARAVE</name>
<evidence type="ECO:0000313" key="2">
    <source>
        <dbReference type="EMBL" id="GBN19149.1"/>
    </source>
</evidence>
<feature type="compositionally biased region" description="Polar residues" evidence="1">
    <location>
        <begin position="66"/>
        <end position="87"/>
    </location>
</feature>
<feature type="region of interest" description="Disordered" evidence="1">
    <location>
        <begin position="103"/>
        <end position="123"/>
    </location>
</feature>
<comment type="caution">
    <text evidence="2">The sequence shown here is derived from an EMBL/GenBank/DDBJ whole genome shotgun (WGS) entry which is preliminary data.</text>
</comment>